<keyword evidence="2" id="KW-0408">Iron</keyword>
<reference evidence="6" key="1">
    <citation type="submission" date="2017-09" db="EMBL/GenBank/DDBJ databases">
        <title>Depth-based differentiation of microbial function through sediment-hosted aquifers and enrichment of novel symbionts in the deep terrestrial subsurface.</title>
        <authorList>
            <person name="Probst A.J."/>
            <person name="Ladd B."/>
            <person name="Jarett J.K."/>
            <person name="Geller-Mcgrath D.E."/>
            <person name="Sieber C.M.K."/>
            <person name="Emerson J.B."/>
            <person name="Anantharaman K."/>
            <person name="Thomas B.C."/>
            <person name="Malmstrom R."/>
            <person name="Stieglmeier M."/>
            <person name="Klingl A."/>
            <person name="Woyke T."/>
            <person name="Ryan C.M."/>
            <person name="Banfield J.F."/>
        </authorList>
    </citation>
    <scope>NUCLEOTIDE SEQUENCE [LARGE SCALE GENOMIC DNA]</scope>
</reference>
<evidence type="ECO:0000256" key="1">
    <source>
        <dbReference type="ARBA" id="ARBA00022723"/>
    </source>
</evidence>
<evidence type="ECO:0000256" key="3">
    <source>
        <dbReference type="ARBA" id="ARBA00023014"/>
    </source>
</evidence>
<accession>A0A2M8KIZ6</accession>
<dbReference type="PANTHER" id="PTHR40447:SF1">
    <property type="entry name" value="ANAEROBIC SULFITE REDUCTASE SUBUNIT A"/>
    <property type="match status" value="1"/>
</dbReference>
<evidence type="ECO:0000313" key="6">
    <source>
        <dbReference type="Proteomes" id="UP000231086"/>
    </source>
</evidence>
<evidence type="ECO:0000313" key="5">
    <source>
        <dbReference type="EMBL" id="PJE59886.1"/>
    </source>
</evidence>
<dbReference type="Proteomes" id="UP000231086">
    <property type="component" value="Unassembled WGS sequence"/>
</dbReference>
<evidence type="ECO:0000256" key="2">
    <source>
        <dbReference type="ARBA" id="ARBA00023004"/>
    </source>
</evidence>
<dbReference type="InterPro" id="IPR017900">
    <property type="entry name" value="4Fe4S_Fe_S_CS"/>
</dbReference>
<dbReference type="EMBL" id="PFEA01000024">
    <property type="protein sequence ID" value="PJE59886.1"/>
    <property type="molecule type" value="Genomic_DNA"/>
</dbReference>
<dbReference type="PANTHER" id="PTHR40447">
    <property type="entry name" value="ANAEROBIC SULFITE REDUCTASE SUBUNIT A"/>
    <property type="match status" value="1"/>
</dbReference>
<keyword evidence="1" id="KW-0479">Metal-binding</keyword>
<evidence type="ECO:0000259" key="4">
    <source>
        <dbReference type="PROSITE" id="PS51379"/>
    </source>
</evidence>
<gene>
    <name evidence="5" type="ORF">COU85_01250</name>
</gene>
<dbReference type="InterPro" id="IPR017896">
    <property type="entry name" value="4Fe4S_Fe-S-bd"/>
</dbReference>
<dbReference type="GO" id="GO:0051536">
    <property type="term" value="F:iron-sulfur cluster binding"/>
    <property type="evidence" value="ECO:0007669"/>
    <property type="project" value="UniProtKB-KW"/>
</dbReference>
<dbReference type="Pfam" id="PF17179">
    <property type="entry name" value="Fer4_22"/>
    <property type="match status" value="1"/>
</dbReference>
<keyword evidence="3" id="KW-0411">Iron-sulfur</keyword>
<protein>
    <recommendedName>
        <fullName evidence="4">4Fe-4S ferredoxin-type domain-containing protein</fullName>
    </recommendedName>
</protein>
<dbReference type="Gene3D" id="3.30.70.20">
    <property type="match status" value="1"/>
</dbReference>
<dbReference type="PROSITE" id="PS00198">
    <property type="entry name" value="4FE4S_FER_1"/>
    <property type="match status" value="1"/>
</dbReference>
<dbReference type="GO" id="GO:0046872">
    <property type="term" value="F:metal ion binding"/>
    <property type="evidence" value="ECO:0007669"/>
    <property type="project" value="UniProtKB-KW"/>
</dbReference>
<sequence length="64" mass="7487">EFHEVTGGHDFQPAIKNRIHFWYYHKFARIPKEFNLTGCVGCKRCHLVCPADIDIQKVLEAVMK</sequence>
<organism evidence="5 6">
    <name type="scientific">Candidatus Portnoybacteria bacterium CG10_big_fil_rev_8_21_14_0_10_44_7</name>
    <dbReference type="NCBI Taxonomy" id="1974816"/>
    <lineage>
        <taxon>Bacteria</taxon>
        <taxon>Candidatus Portnoyibacteriota</taxon>
    </lineage>
</organism>
<name>A0A2M8KIZ6_9BACT</name>
<dbReference type="AlphaFoldDB" id="A0A2M8KIZ6"/>
<dbReference type="SUPFAM" id="SSF46548">
    <property type="entry name" value="alpha-helical ferredoxin"/>
    <property type="match status" value="1"/>
</dbReference>
<feature type="domain" description="4Fe-4S ferredoxin-type" evidence="4">
    <location>
        <begin position="30"/>
        <end position="58"/>
    </location>
</feature>
<feature type="non-terminal residue" evidence="5">
    <location>
        <position position="1"/>
    </location>
</feature>
<comment type="caution">
    <text evidence="5">The sequence shown here is derived from an EMBL/GenBank/DDBJ whole genome shotgun (WGS) entry which is preliminary data.</text>
</comment>
<dbReference type="PROSITE" id="PS51379">
    <property type="entry name" value="4FE4S_FER_2"/>
    <property type="match status" value="1"/>
</dbReference>
<proteinExistence type="predicted"/>